<organism evidence="1 2">
    <name type="scientific">Vitrella brassicaformis (strain CCMP3155)</name>
    <dbReference type="NCBI Taxonomy" id="1169540"/>
    <lineage>
        <taxon>Eukaryota</taxon>
        <taxon>Sar</taxon>
        <taxon>Alveolata</taxon>
        <taxon>Colpodellida</taxon>
        <taxon>Vitrellaceae</taxon>
        <taxon>Vitrella</taxon>
    </lineage>
</organism>
<accession>A0A0G4EP62</accession>
<dbReference type="VEuPathDB" id="CryptoDB:Vbra_12524"/>
<keyword evidence="2" id="KW-1185">Reference proteome</keyword>
<reference evidence="1 2" key="1">
    <citation type="submission" date="2014-11" db="EMBL/GenBank/DDBJ databases">
        <authorList>
            <person name="Zhu J."/>
            <person name="Qi W."/>
            <person name="Song R."/>
        </authorList>
    </citation>
    <scope>NUCLEOTIDE SEQUENCE [LARGE SCALE GENOMIC DNA]</scope>
</reference>
<sequence>MDSSVMSSPSSLLVLTLEEACDLIVDAERSLSSHLQPTLETIQRGTHESIRRLHGLLTALIDNASTPLGVSVAANVLMLWMSAGLLREVRCIRAATESAAKSAQAAAEAAQGAQVAASNVQVSLCCIQ</sequence>
<dbReference type="Proteomes" id="UP000041254">
    <property type="component" value="Unassembled WGS sequence"/>
</dbReference>
<dbReference type="EMBL" id="CDMY01000276">
    <property type="protein sequence ID" value="CEL99241.1"/>
    <property type="molecule type" value="Genomic_DNA"/>
</dbReference>
<evidence type="ECO:0000313" key="2">
    <source>
        <dbReference type="Proteomes" id="UP000041254"/>
    </source>
</evidence>
<protein>
    <submittedName>
        <fullName evidence="1">Uncharacterized protein</fullName>
    </submittedName>
</protein>
<gene>
    <name evidence="1" type="ORF">Vbra_12524</name>
</gene>
<dbReference type="AlphaFoldDB" id="A0A0G4EP62"/>
<evidence type="ECO:0000313" key="1">
    <source>
        <dbReference type="EMBL" id="CEL99241.1"/>
    </source>
</evidence>
<name>A0A0G4EP62_VITBC</name>
<proteinExistence type="predicted"/>
<dbReference type="InParanoid" id="A0A0G4EP62"/>